<protein>
    <submittedName>
        <fullName evidence="2">Uncharacterized protein</fullName>
    </submittedName>
</protein>
<feature type="region of interest" description="Disordered" evidence="1">
    <location>
        <begin position="191"/>
        <end position="251"/>
    </location>
</feature>
<feature type="compositionally biased region" description="Low complexity" evidence="1">
    <location>
        <begin position="195"/>
        <end position="204"/>
    </location>
</feature>
<feature type="region of interest" description="Disordered" evidence="1">
    <location>
        <begin position="270"/>
        <end position="307"/>
    </location>
</feature>
<feature type="compositionally biased region" description="Polar residues" evidence="1">
    <location>
        <begin position="270"/>
        <end position="279"/>
    </location>
</feature>
<evidence type="ECO:0000313" key="2">
    <source>
        <dbReference type="EMBL" id="GAT47799.1"/>
    </source>
</evidence>
<keyword evidence="3" id="KW-1185">Reference proteome</keyword>
<evidence type="ECO:0000256" key="1">
    <source>
        <dbReference type="SAM" id="MobiDB-lite"/>
    </source>
</evidence>
<proteinExistence type="predicted"/>
<dbReference type="EMBL" id="DF844064">
    <property type="protein sequence ID" value="GAT47799.1"/>
    <property type="molecule type" value="Genomic_DNA"/>
</dbReference>
<sequence>MALYAVPGLLAERAPSVPPSSVVSNEHEGFRAHGAQFESARFEIAEHSPSVYWRVRVSEPNAKACLAEGMQTKSCMGWPPSNRLQICFAAMPVVERSPNPRGFIRSWSCDYSSESWRRGPPISLNNAYPGSLHNPPLVRTMLPVAFAPVEPEALRILPCVMAHSTSPFVPATRQIKQFAFAELDAARRETMTSVAGSPASPSAGTEVSASARVSGRAQVSAVESPSHHAARLPRTPSCVPTGAVVPQARSRGTRQCRDVCRALNSADCTNARRGSQSCPSIHDPHRRPSLQAPQTPRPFSRPVTSRDSHHGYTSFFTLLGGLFRPSFDAQ</sequence>
<dbReference type="Proteomes" id="UP000815677">
    <property type="component" value="Unassembled WGS sequence"/>
</dbReference>
<organism evidence="2 3">
    <name type="scientific">Mycena chlorophos</name>
    <name type="common">Agaric fungus</name>
    <name type="synonym">Agaricus chlorophos</name>
    <dbReference type="NCBI Taxonomy" id="658473"/>
    <lineage>
        <taxon>Eukaryota</taxon>
        <taxon>Fungi</taxon>
        <taxon>Dikarya</taxon>
        <taxon>Basidiomycota</taxon>
        <taxon>Agaricomycotina</taxon>
        <taxon>Agaricomycetes</taxon>
        <taxon>Agaricomycetidae</taxon>
        <taxon>Agaricales</taxon>
        <taxon>Marasmiineae</taxon>
        <taxon>Mycenaceae</taxon>
        <taxon>Mycena</taxon>
    </lineage>
</organism>
<accession>A0ABQ0LBA9</accession>
<gene>
    <name evidence="2" type="ORF">MCHLO_05242</name>
</gene>
<evidence type="ECO:0000313" key="3">
    <source>
        <dbReference type="Proteomes" id="UP000815677"/>
    </source>
</evidence>
<reference evidence="2" key="1">
    <citation type="submission" date="2014-09" db="EMBL/GenBank/DDBJ databases">
        <title>Genome sequence of the luminous mushroom Mycena chlorophos for searching fungal bioluminescence genes.</title>
        <authorList>
            <person name="Tanaka Y."/>
            <person name="Kasuga D."/>
            <person name="Oba Y."/>
            <person name="Hase S."/>
            <person name="Sato K."/>
            <person name="Oba Y."/>
            <person name="Sakakibara Y."/>
        </authorList>
    </citation>
    <scope>NUCLEOTIDE SEQUENCE</scope>
</reference>
<name>A0ABQ0LBA9_MYCCL</name>